<evidence type="ECO:0000313" key="2">
    <source>
        <dbReference type="Proteomes" id="UP000050863"/>
    </source>
</evidence>
<evidence type="ECO:0000313" key="1">
    <source>
        <dbReference type="EMBL" id="KRR02236.1"/>
    </source>
</evidence>
<sequence length="59" mass="6286">MPQPTLEAIDVCEYDGDYEKTESGRGKKPSDHGNRHAAAKRALIMKFAALGALSLGVAV</sequence>
<organism evidence="1 2">
    <name type="scientific">Bradyrhizobium jicamae</name>
    <dbReference type="NCBI Taxonomy" id="280332"/>
    <lineage>
        <taxon>Bacteria</taxon>
        <taxon>Pseudomonadati</taxon>
        <taxon>Pseudomonadota</taxon>
        <taxon>Alphaproteobacteria</taxon>
        <taxon>Hyphomicrobiales</taxon>
        <taxon>Nitrobacteraceae</taxon>
        <taxon>Bradyrhizobium</taxon>
    </lineage>
</organism>
<keyword evidence="2" id="KW-1185">Reference proteome</keyword>
<proteinExistence type="predicted"/>
<comment type="caution">
    <text evidence="1">The sequence shown here is derived from an EMBL/GenBank/DDBJ whole genome shotgun (WGS) entry which is preliminary data.</text>
</comment>
<protein>
    <submittedName>
        <fullName evidence="1">Uncharacterized protein</fullName>
    </submittedName>
</protein>
<dbReference type="EMBL" id="LLXZ01000159">
    <property type="protein sequence ID" value="KRR02236.1"/>
    <property type="molecule type" value="Genomic_DNA"/>
</dbReference>
<dbReference type="Proteomes" id="UP000050863">
    <property type="component" value="Unassembled WGS sequence"/>
</dbReference>
<accession>A0A0R3L2M4</accession>
<name>A0A0R3L2M4_9BRAD</name>
<dbReference type="AlphaFoldDB" id="A0A0R3L2M4"/>
<gene>
    <name evidence="1" type="ORF">CQ12_18635</name>
</gene>
<reference evidence="1 2" key="1">
    <citation type="submission" date="2014-03" db="EMBL/GenBank/DDBJ databases">
        <title>Bradyrhizobium valentinum sp. nov., isolated from effective nodules of Lupinus mariae-josephae, a lupine endemic of basic-lime soils in Eastern Spain.</title>
        <authorList>
            <person name="Duran D."/>
            <person name="Rey L."/>
            <person name="Navarro A."/>
            <person name="Busquets A."/>
            <person name="Imperial J."/>
            <person name="Ruiz-Argueso T."/>
        </authorList>
    </citation>
    <scope>NUCLEOTIDE SEQUENCE [LARGE SCALE GENOMIC DNA]</scope>
    <source>
        <strain evidence="1 2">PAC68</strain>
    </source>
</reference>